<dbReference type="Proteomes" id="UP000548423">
    <property type="component" value="Unassembled WGS sequence"/>
</dbReference>
<protein>
    <submittedName>
        <fullName evidence="1">Uncharacterized protein</fullName>
    </submittedName>
</protein>
<sequence>MSQRIGNVGLLNLVNATEESIKGVERIENVGLVLYGKENAHLLTRLNIGNIGSSLEVPSGYRLYNGVLNLDQNYLSSIVDPVLLLVNGVVIIDRNVQPDQIQAGNLNLMVNGKVYCPAHLSGVAGSMLTKNNGAVETYHSAPPRLENGKFTLTNSFLQSVDEPLFLVVNGLLTFAQELNLDLFNEKINKLEVNGKIEIFENQEAYLYKKAASLTTCKVEVIPAGYEVLGKPLRLNARSIRRFQQKKWFTNKPVIIESDVSRETLTKAVEKIHSTSVIICHEEVEDLVYERLSLLETEVLSYENNFILIEGEEVWSNDQFLALDQPATFIVKGQLFLDDDVSEEVLRTKVSTLDILGEVVVHEKKLKGVLQNIIRLTTGTIEVEKNKEETGVTLQNVGELSL</sequence>
<proteinExistence type="predicted"/>
<reference evidence="2" key="1">
    <citation type="submission" date="2020-07" db="EMBL/GenBank/DDBJ databases">
        <authorList>
            <person name="Partida-Martinez L."/>
            <person name="Huntemann M."/>
            <person name="Clum A."/>
            <person name="Wang J."/>
            <person name="Palaniappan K."/>
            <person name="Ritter S."/>
            <person name="Chen I.-M."/>
            <person name="Stamatis D."/>
            <person name="Reddy T."/>
            <person name="O'Malley R."/>
            <person name="Daum C."/>
            <person name="Shapiro N."/>
            <person name="Ivanova N."/>
            <person name="Kyrpides N."/>
            <person name="Woyke T."/>
        </authorList>
    </citation>
    <scope>NUCLEOTIDE SEQUENCE [LARGE SCALE GENOMIC DNA]</scope>
    <source>
        <strain evidence="2">AT2.8</strain>
    </source>
</reference>
<dbReference type="EMBL" id="JACCBX010000001">
    <property type="protein sequence ID" value="NYE03574.1"/>
    <property type="molecule type" value="Genomic_DNA"/>
</dbReference>
<comment type="caution">
    <text evidence="1">The sequence shown here is derived from an EMBL/GenBank/DDBJ whole genome shotgun (WGS) entry which is preliminary data.</text>
</comment>
<name>A0A852T7X9_9BACI</name>
<gene>
    <name evidence="1" type="ORF">F4694_000293</name>
</gene>
<dbReference type="AlphaFoldDB" id="A0A852T7X9"/>
<reference evidence="2" key="2">
    <citation type="submission" date="2020-08" db="EMBL/GenBank/DDBJ databases">
        <title>The Agave Microbiome: Exploring the role of microbial communities in plant adaptations to desert environments.</title>
        <authorList>
            <person name="Partida-Martinez L.P."/>
        </authorList>
    </citation>
    <scope>NUCLEOTIDE SEQUENCE [LARGE SCALE GENOMIC DNA]</scope>
    <source>
        <strain evidence="2">AT2.8</strain>
    </source>
</reference>
<accession>A0A852T7X9</accession>
<organism evidence="1 2">
    <name type="scientific">Neobacillus niacini</name>
    <dbReference type="NCBI Taxonomy" id="86668"/>
    <lineage>
        <taxon>Bacteria</taxon>
        <taxon>Bacillati</taxon>
        <taxon>Bacillota</taxon>
        <taxon>Bacilli</taxon>
        <taxon>Bacillales</taxon>
        <taxon>Bacillaceae</taxon>
        <taxon>Neobacillus</taxon>
    </lineage>
</organism>
<evidence type="ECO:0000313" key="1">
    <source>
        <dbReference type="EMBL" id="NYE03574.1"/>
    </source>
</evidence>
<evidence type="ECO:0000313" key="2">
    <source>
        <dbReference type="Proteomes" id="UP000548423"/>
    </source>
</evidence>